<dbReference type="InterPro" id="IPR020846">
    <property type="entry name" value="MFS_dom"/>
</dbReference>
<keyword evidence="4 8" id="KW-0812">Transmembrane</keyword>
<feature type="transmembrane region" description="Helical" evidence="8">
    <location>
        <begin position="404"/>
        <end position="422"/>
    </location>
</feature>
<evidence type="ECO:0000256" key="4">
    <source>
        <dbReference type="ARBA" id="ARBA00022692"/>
    </source>
</evidence>
<keyword evidence="5 8" id="KW-1133">Transmembrane helix</keyword>
<keyword evidence="3" id="KW-1003">Cell membrane</keyword>
<feature type="transmembrane region" description="Helical" evidence="8">
    <location>
        <begin position="351"/>
        <end position="372"/>
    </location>
</feature>
<feature type="domain" description="Major facilitator superfamily (MFS) profile" evidence="9">
    <location>
        <begin position="264"/>
        <end position="497"/>
    </location>
</feature>
<sequence>MQLFDSETDDATSSDSSTPVFNSSDSSPRQSDAETMNRLPKRAPKSNPSQGFAPVLKNPRFLTLWAGGIFSQLADKFYLVLMISLIATHYQKADQSISGWVSAIMIANTIPAVLVGSVAGVYVDRWLKKQVLVISNLLRGAFVLLIPLLLWLVREQTLAVPLGWLPDGLRNWHYRLQGEFNLPFGFFLLLVITFLVSTLTQFFAPAEQSTLPLVVKRRHLLPANSLNTLTTMAVLIIGFAIGEPVLAFADSIFGTRAGQFDIGKVMIVGAFYIIAGLILIILRTSEKYVIPTAEQPHVWEDIRDGIRYLNKNHKVRNALIQLVILFCIFAALSVLAVSMAEKLPGLKASQFGFLLASCGAGMAVSAITLGYWGQKFSHTQLSLWGSLGMAAALIGLSLATKSLILAFAMTALLGIFAALVGVPMQTTLQADTPPEMRGKVFGLENNAVNIALSLPLAVAGIAETQFGLRPVLLALAVMAVIGGGFTWYVSRSVISKQ</sequence>
<feature type="compositionally biased region" description="Acidic residues" evidence="7">
    <location>
        <begin position="1"/>
        <end position="12"/>
    </location>
</feature>
<feature type="transmembrane region" description="Helical" evidence="8">
    <location>
        <begin position="99"/>
        <end position="123"/>
    </location>
</feature>
<dbReference type="InterPro" id="IPR036259">
    <property type="entry name" value="MFS_trans_sf"/>
</dbReference>
<evidence type="ECO:0000256" key="2">
    <source>
        <dbReference type="ARBA" id="ARBA00022448"/>
    </source>
</evidence>
<dbReference type="PANTHER" id="PTHR43266:SF2">
    <property type="entry name" value="MAJOR FACILITATOR SUPERFAMILY (MFS) PROFILE DOMAIN-CONTAINING PROTEIN"/>
    <property type="match status" value="1"/>
</dbReference>
<evidence type="ECO:0000313" key="11">
    <source>
        <dbReference type="Proteomes" id="UP000319313"/>
    </source>
</evidence>
<dbReference type="GO" id="GO:0005886">
    <property type="term" value="C:plasma membrane"/>
    <property type="evidence" value="ECO:0007669"/>
    <property type="project" value="UniProtKB-SubCell"/>
</dbReference>
<evidence type="ECO:0000256" key="7">
    <source>
        <dbReference type="SAM" id="MobiDB-lite"/>
    </source>
</evidence>
<comment type="caution">
    <text evidence="10">The sequence shown here is derived from an EMBL/GenBank/DDBJ whole genome shotgun (WGS) entry which is preliminary data.</text>
</comment>
<dbReference type="PROSITE" id="PS50850">
    <property type="entry name" value="MFS"/>
    <property type="match status" value="1"/>
</dbReference>
<dbReference type="AlphaFoldDB" id="A0A552E1T9"/>
<feature type="compositionally biased region" description="Polar residues" evidence="7">
    <location>
        <begin position="19"/>
        <end position="34"/>
    </location>
</feature>
<organism evidence="10 11">
    <name type="scientific">Microcystis aeruginosa Ma_SC_T_19800800_S464</name>
    <dbReference type="NCBI Taxonomy" id="2486257"/>
    <lineage>
        <taxon>Bacteria</taxon>
        <taxon>Bacillati</taxon>
        <taxon>Cyanobacteriota</taxon>
        <taxon>Cyanophyceae</taxon>
        <taxon>Oscillatoriophycideae</taxon>
        <taxon>Chroococcales</taxon>
        <taxon>Microcystaceae</taxon>
        <taxon>Microcystis</taxon>
    </lineage>
</organism>
<comment type="subcellular location">
    <subcellularLocation>
        <location evidence="1">Cell membrane</location>
        <topology evidence="1">Multi-pass membrane protein</topology>
    </subcellularLocation>
</comment>
<accession>A0A552E1T9</accession>
<feature type="transmembrane region" description="Helical" evidence="8">
    <location>
        <begin position="381"/>
        <end position="398"/>
    </location>
</feature>
<dbReference type="InterPro" id="IPR011701">
    <property type="entry name" value="MFS"/>
</dbReference>
<dbReference type="EMBL" id="SFBL01000037">
    <property type="protein sequence ID" value="TRU28460.1"/>
    <property type="molecule type" value="Genomic_DNA"/>
</dbReference>
<evidence type="ECO:0000313" key="10">
    <source>
        <dbReference type="EMBL" id="TRU28460.1"/>
    </source>
</evidence>
<feature type="transmembrane region" description="Helical" evidence="8">
    <location>
        <begin position="62"/>
        <end position="87"/>
    </location>
</feature>
<dbReference type="Proteomes" id="UP000319313">
    <property type="component" value="Unassembled WGS sequence"/>
</dbReference>
<dbReference type="CDD" id="cd06173">
    <property type="entry name" value="MFS_MefA_like"/>
    <property type="match status" value="1"/>
</dbReference>
<gene>
    <name evidence="10" type="ORF">EWV81_05065</name>
</gene>
<protein>
    <submittedName>
        <fullName evidence="10">MFS transporter</fullName>
    </submittedName>
</protein>
<feature type="transmembrane region" description="Helical" evidence="8">
    <location>
        <begin position="225"/>
        <end position="242"/>
    </location>
</feature>
<name>A0A552E1T9_MICAE</name>
<feature type="transmembrane region" description="Helical" evidence="8">
    <location>
        <begin position="130"/>
        <end position="153"/>
    </location>
</feature>
<evidence type="ECO:0000256" key="8">
    <source>
        <dbReference type="SAM" id="Phobius"/>
    </source>
</evidence>
<evidence type="ECO:0000256" key="6">
    <source>
        <dbReference type="ARBA" id="ARBA00023136"/>
    </source>
</evidence>
<feature type="transmembrane region" description="Helical" evidence="8">
    <location>
        <begin position="468"/>
        <end position="489"/>
    </location>
</feature>
<dbReference type="SUPFAM" id="SSF103473">
    <property type="entry name" value="MFS general substrate transporter"/>
    <property type="match status" value="1"/>
</dbReference>
<feature type="transmembrane region" description="Helical" evidence="8">
    <location>
        <begin position="262"/>
        <end position="282"/>
    </location>
</feature>
<feature type="transmembrane region" description="Helical" evidence="8">
    <location>
        <begin position="443"/>
        <end position="462"/>
    </location>
</feature>
<evidence type="ECO:0000259" key="9">
    <source>
        <dbReference type="PROSITE" id="PS50850"/>
    </source>
</evidence>
<dbReference type="Gene3D" id="1.20.1250.20">
    <property type="entry name" value="MFS general substrate transporter like domains"/>
    <property type="match status" value="1"/>
</dbReference>
<keyword evidence="2" id="KW-0813">Transport</keyword>
<feature type="transmembrane region" description="Helical" evidence="8">
    <location>
        <begin position="184"/>
        <end position="204"/>
    </location>
</feature>
<reference evidence="10 11" key="1">
    <citation type="submission" date="2019-01" db="EMBL/GenBank/DDBJ databases">
        <title>Coherence of Microcystis species and biogeography revealed through population genomics.</title>
        <authorList>
            <person name="Perez-Carrascal O.M."/>
            <person name="Terrat Y."/>
            <person name="Giani A."/>
            <person name="Fortin N."/>
            <person name="Tromas N."/>
            <person name="Shapiro B.J."/>
        </authorList>
    </citation>
    <scope>NUCLEOTIDE SEQUENCE [LARGE SCALE GENOMIC DNA]</scope>
    <source>
        <strain evidence="10">Ma_SC_T_19800800_S464</strain>
    </source>
</reference>
<proteinExistence type="predicted"/>
<dbReference type="PANTHER" id="PTHR43266">
    <property type="entry name" value="MACROLIDE-EFFLUX PROTEIN"/>
    <property type="match status" value="1"/>
</dbReference>
<evidence type="ECO:0000256" key="1">
    <source>
        <dbReference type="ARBA" id="ARBA00004651"/>
    </source>
</evidence>
<dbReference type="GO" id="GO:0022857">
    <property type="term" value="F:transmembrane transporter activity"/>
    <property type="evidence" value="ECO:0007669"/>
    <property type="project" value="InterPro"/>
</dbReference>
<keyword evidence="6 8" id="KW-0472">Membrane</keyword>
<evidence type="ECO:0000256" key="3">
    <source>
        <dbReference type="ARBA" id="ARBA00022475"/>
    </source>
</evidence>
<feature type="region of interest" description="Disordered" evidence="7">
    <location>
        <begin position="1"/>
        <end position="52"/>
    </location>
</feature>
<feature type="transmembrane region" description="Helical" evidence="8">
    <location>
        <begin position="318"/>
        <end position="339"/>
    </location>
</feature>
<evidence type="ECO:0000256" key="5">
    <source>
        <dbReference type="ARBA" id="ARBA00022989"/>
    </source>
</evidence>
<dbReference type="Pfam" id="PF07690">
    <property type="entry name" value="MFS_1"/>
    <property type="match status" value="1"/>
</dbReference>